<dbReference type="EMBL" id="CAJVQB010091026">
    <property type="protein sequence ID" value="CAG8848198.1"/>
    <property type="molecule type" value="Genomic_DNA"/>
</dbReference>
<comment type="caution">
    <text evidence="1">The sequence shown here is derived from an EMBL/GenBank/DDBJ whole genome shotgun (WGS) entry which is preliminary data.</text>
</comment>
<keyword evidence="2" id="KW-1185">Reference proteome</keyword>
<feature type="non-terminal residue" evidence="1">
    <location>
        <position position="1"/>
    </location>
</feature>
<organism evidence="1 2">
    <name type="scientific">Gigaspora margarita</name>
    <dbReference type="NCBI Taxonomy" id="4874"/>
    <lineage>
        <taxon>Eukaryota</taxon>
        <taxon>Fungi</taxon>
        <taxon>Fungi incertae sedis</taxon>
        <taxon>Mucoromycota</taxon>
        <taxon>Glomeromycotina</taxon>
        <taxon>Glomeromycetes</taxon>
        <taxon>Diversisporales</taxon>
        <taxon>Gigasporaceae</taxon>
        <taxon>Gigaspora</taxon>
    </lineage>
</organism>
<gene>
    <name evidence="1" type="ORF">GMARGA_LOCUS39066</name>
</gene>
<name>A0ABN7X6B5_GIGMA</name>
<reference evidence="1 2" key="1">
    <citation type="submission" date="2021-06" db="EMBL/GenBank/DDBJ databases">
        <authorList>
            <person name="Kallberg Y."/>
            <person name="Tangrot J."/>
            <person name="Rosling A."/>
        </authorList>
    </citation>
    <scope>NUCLEOTIDE SEQUENCE [LARGE SCALE GENOMIC DNA]</scope>
    <source>
        <strain evidence="1 2">120-4 pot B 10/14</strain>
    </source>
</reference>
<evidence type="ECO:0000313" key="1">
    <source>
        <dbReference type="EMBL" id="CAG8848198.1"/>
    </source>
</evidence>
<evidence type="ECO:0000313" key="2">
    <source>
        <dbReference type="Proteomes" id="UP000789901"/>
    </source>
</evidence>
<protein>
    <submittedName>
        <fullName evidence="1">26398_t:CDS:1</fullName>
    </submittedName>
</protein>
<proteinExistence type="predicted"/>
<sequence>IIVMRKVDHLFYDDIYTLPESLGIQETKQTSEVAQSIRFQPTEIESLLSFDERLTGSPLSFGEKFLESDESNLTRVSLISQDNETTQETPVFEVTSSYQGRDDEESKSSVPQMAPDTTTEEIIAENGNALIEVSENFDSFALGEPTKAFNASGSRRSVDNMDFDIIKCKTKQLHLVYRERSSVNVSTSALAFGKPKPFGAATSVPIFITCTQPAFGQPAFGQPAFGQPAFGQPAFGQPAFGQPAFGQPAFGQHGFGQARPFGTPAVLSTALKAKVVADLLGSQ</sequence>
<dbReference type="Proteomes" id="UP000789901">
    <property type="component" value="Unassembled WGS sequence"/>
</dbReference>
<feature type="non-terminal residue" evidence="1">
    <location>
        <position position="283"/>
    </location>
</feature>
<accession>A0ABN7X6B5</accession>